<reference evidence="1" key="1">
    <citation type="submission" date="2016-05" db="EMBL/GenBank/DDBJ databases">
        <authorList>
            <person name="Lavstsen T."/>
            <person name="Jespersen J.S."/>
        </authorList>
    </citation>
    <scope>NUCLEOTIDE SEQUENCE</scope>
    <source>
        <tissue evidence="1">Brain</tissue>
    </source>
</reference>
<sequence length="132" mass="14902">MHQCCKLRELWSLQINTWFIKRIAKFLIYRNRTTGSGSRTEQSCRENSAKVRMTLRVGSELLAQIGSSGQIRVVLHPAIVGLLSSVVISFDVQIFPDQTQTSSVYFYERVRGNILALLRFESENCSDGGAES</sequence>
<name>A0A1A7ZAU8_NOTFU</name>
<accession>A0A1A7ZAU8</accession>
<proteinExistence type="predicted"/>
<dbReference type="EMBL" id="HAEJ01018507">
    <property type="protein sequence ID" value="SBS58964.1"/>
    <property type="molecule type" value="Transcribed_RNA"/>
</dbReference>
<evidence type="ECO:0000313" key="1">
    <source>
        <dbReference type="EMBL" id="SBP39441.1"/>
    </source>
</evidence>
<gene>
    <name evidence="1" type="primary">Nfu_g_1_016743</name>
</gene>
<dbReference type="AlphaFoldDB" id="A0A1A7ZAU8"/>
<reference evidence="1" key="2">
    <citation type="submission" date="2016-06" db="EMBL/GenBank/DDBJ databases">
        <title>The genome of a short-lived fish provides insights into sex chromosome evolution and the genetic control of aging.</title>
        <authorList>
            <person name="Reichwald K."/>
            <person name="Felder M."/>
            <person name="Petzold A."/>
            <person name="Koch P."/>
            <person name="Groth M."/>
            <person name="Platzer M."/>
        </authorList>
    </citation>
    <scope>NUCLEOTIDE SEQUENCE</scope>
    <source>
        <tissue evidence="1">Brain</tissue>
    </source>
</reference>
<protein>
    <submittedName>
        <fullName evidence="1">Uncharacterized protein</fullName>
    </submittedName>
</protein>
<dbReference type="EMBL" id="HADY01000956">
    <property type="protein sequence ID" value="SBP39441.1"/>
    <property type="molecule type" value="Transcribed_RNA"/>
</dbReference>
<organism evidence="1">
    <name type="scientific">Nothobranchius furzeri</name>
    <name type="common">Turquoise killifish</name>
    <dbReference type="NCBI Taxonomy" id="105023"/>
    <lineage>
        <taxon>Eukaryota</taxon>
        <taxon>Metazoa</taxon>
        <taxon>Chordata</taxon>
        <taxon>Craniata</taxon>
        <taxon>Vertebrata</taxon>
        <taxon>Euteleostomi</taxon>
        <taxon>Actinopterygii</taxon>
        <taxon>Neopterygii</taxon>
        <taxon>Teleostei</taxon>
        <taxon>Neoteleostei</taxon>
        <taxon>Acanthomorphata</taxon>
        <taxon>Ovalentaria</taxon>
        <taxon>Atherinomorphae</taxon>
        <taxon>Cyprinodontiformes</taxon>
        <taxon>Nothobranchiidae</taxon>
        <taxon>Nothobranchius</taxon>
    </lineage>
</organism>